<dbReference type="Proteomes" id="UP001601992">
    <property type="component" value="Unassembled WGS sequence"/>
</dbReference>
<proteinExistence type="predicted"/>
<protein>
    <submittedName>
        <fullName evidence="2">Hydantoinase B/oxoprolinase family protein</fullName>
    </submittedName>
</protein>
<reference evidence="2 3" key="1">
    <citation type="submission" date="2024-10" db="EMBL/GenBank/DDBJ databases">
        <title>The Natural Products Discovery Center: Release of the First 8490 Sequenced Strains for Exploring Actinobacteria Biosynthetic Diversity.</title>
        <authorList>
            <person name="Kalkreuter E."/>
            <person name="Kautsar S.A."/>
            <person name="Yang D."/>
            <person name="Bader C.D."/>
            <person name="Teijaro C.N."/>
            <person name="Fluegel L."/>
            <person name="Davis C.M."/>
            <person name="Simpson J.R."/>
            <person name="Lauterbach L."/>
            <person name="Steele A.D."/>
            <person name="Gui C."/>
            <person name="Meng S."/>
            <person name="Li G."/>
            <person name="Viehrig K."/>
            <person name="Ye F."/>
            <person name="Su P."/>
            <person name="Kiefer A.F."/>
            <person name="Nichols A."/>
            <person name="Cepeda A.J."/>
            <person name="Yan W."/>
            <person name="Fan B."/>
            <person name="Jiang Y."/>
            <person name="Adhikari A."/>
            <person name="Zheng C.-J."/>
            <person name="Schuster L."/>
            <person name="Cowan T.M."/>
            <person name="Smanski M.J."/>
            <person name="Chevrette M.G."/>
            <person name="De Carvalho L.P.S."/>
            <person name="Shen B."/>
        </authorList>
    </citation>
    <scope>NUCLEOTIDE SEQUENCE [LARGE SCALE GENOMIC DNA]</scope>
    <source>
        <strain evidence="2 3">NPDC002593</strain>
    </source>
</reference>
<accession>A0ABW6S9U9</accession>
<evidence type="ECO:0000313" key="2">
    <source>
        <dbReference type="EMBL" id="MFF3571956.1"/>
    </source>
</evidence>
<dbReference type="Pfam" id="PF02538">
    <property type="entry name" value="Hydantoinase_B"/>
    <property type="match status" value="1"/>
</dbReference>
<keyword evidence="3" id="KW-1185">Reference proteome</keyword>
<dbReference type="EMBL" id="JBIAQY010000011">
    <property type="protein sequence ID" value="MFF3571956.1"/>
    <property type="molecule type" value="Genomic_DNA"/>
</dbReference>
<dbReference type="PANTHER" id="PTHR11365">
    <property type="entry name" value="5-OXOPROLINASE RELATED"/>
    <property type="match status" value="1"/>
</dbReference>
<dbReference type="InterPro" id="IPR045079">
    <property type="entry name" value="Oxoprolinase-like"/>
</dbReference>
<dbReference type="PANTHER" id="PTHR11365:SF23">
    <property type="entry name" value="HYPOTHETICAL 5-OXOPROLINASE (EUROFUNG)-RELATED"/>
    <property type="match status" value="1"/>
</dbReference>
<gene>
    <name evidence="2" type="ORF">ACFYXQ_29660</name>
</gene>
<feature type="domain" description="Hydantoinase B/oxoprolinase" evidence="1">
    <location>
        <begin position="4"/>
        <end position="527"/>
    </location>
</feature>
<comment type="caution">
    <text evidence="2">The sequence shown here is derived from an EMBL/GenBank/DDBJ whole genome shotgun (WGS) entry which is preliminary data.</text>
</comment>
<dbReference type="RefSeq" id="WP_387405649.1">
    <property type="nucleotide sequence ID" value="NZ_JBIAQY010000011.1"/>
</dbReference>
<organism evidence="2 3">
    <name type="scientific">Nocardia jiangxiensis</name>
    <dbReference type="NCBI Taxonomy" id="282685"/>
    <lineage>
        <taxon>Bacteria</taxon>
        <taxon>Bacillati</taxon>
        <taxon>Actinomycetota</taxon>
        <taxon>Actinomycetes</taxon>
        <taxon>Mycobacteriales</taxon>
        <taxon>Nocardiaceae</taxon>
        <taxon>Nocardia</taxon>
    </lineage>
</organism>
<evidence type="ECO:0000259" key="1">
    <source>
        <dbReference type="Pfam" id="PF02538"/>
    </source>
</evidence>
<sequence length="563" mass="59840">MSADPILTAVIQRKLVAIAEEMATTLLRTTRSALLSQAGDLGTAVLGADGELLAGAEYVPVLALSLKYTCESVARQFAGELHPGDVILHNDVFSGGAQTNDVGVLVPVFVDGELLAWVATRGHQLDIGGPVPGGANPLARDVYQEALQISAVKVVDRGSFRPDVWNLIFTNIRARETVEADMRAQIGACGVGARELTSLVDQYGVERFGAYCSEMLSAGENMMRSRIAAVPDGIYRGSSVVNDDARGHVEHFEIVVTITVADDELTVDYTGSSVQAPGYTNAPAASSGSATMTALFGLLAPDIPHNDGVLRPVRLVLPEGSIVNPRPPAATFYGNFMAVHIYEAVMDAMRSAMPDQVTAGWNRAYDIRTSGRDPRTGHDYNDIHFLGIKGGSGALAGSDGYSQGSPVFAPALRTEDYEISELQHPHFLIRHEYLTDSAGAGQWRGGLGVVYECRIDADQFHAVTQGDGLIEGAHGINGGLAGTANRIEVITPDGVGRTAHAMQIFSELPAGTVIRQHTGGGGGYGNPRHRDHDLVRADVADGLVSARAAHRLYGLRIEQRADE</sequence>
<name>A0ABW6S9U9_9NOCA</name>
<evidence type="ECO:0000313" key="3">
    <source>
        <dbReference type="Proteomes" id="UP001601992"/>
    </source>
</evidence>
<dbReference type="InterPro" id="IPR003692">
    <property type="entry name" value="Hydantoinase_B"/>
</dbReference>